<keyword evidence="1" id="KW-0479">Metal-binding</keyword>
<comment type="caution">
    <text evidence="3">The sequence shown here is derived from an EMBL/GenBank/DDBJ whole genome shotgun (WGS) entry which is preliminary data.</text>
</comment>
<name>A0ABQ5YJC1_9NEIS</name>
<protein>
    <submittedName>
        <fullName evidence="3">Cobalamin biosynthesis protein CbiX</fullName>
    </submittedName>
</protein>
<accession>A0ABQ5YJC1</accession>
<dbReference type="SUPFAM" id="SSF53800">
    <property type="entry name" value="Chelatase"/>
    <property type="match status" value="1"/>
</dbReference>
<dbReference type="RefSeq" id="WP_284198194.1">
    <property type="nucleotide sequence ID" value="NZ_BSOG01000007.1"/>
</dbReference>
<evidence type="ECO:0000256" key="1">
    <source>
        <dbReference type="ARBA" id="ARBA00022723"/>
    </source>
</evidence>
<evidence type="ECO:0000256" key="2">
    <source>
        <dbReference type="ARBA" id="ARBA00023239"/>
    </source>
</evidence>
<reference evidence="4" key="1">
    <citation type="journal article" date="2019" name="Int. J. Syst. Evol. Microbiol.">
        <title>The Global Catalogue of Microorganisms (GCM) 10K type strain sequencing project: providing services to taxonomists for standard genome sequencing and annotation.</title>
        <authorList>
            <consortium name="The Broad Institute Genomics Platform"/>
            <consortium name="The Broad Institute Genome Sequencing Center for Infectious Disease"/>
            <person name="Wu L."/>
            <person name="Ma J."/>
        </authorList>
    </citation>
    <scope>NUCLEOTIDE SEQUENCE [LARGE SCALE GENOMIC DNA]</scope>
    <source>
        <strain evidence="4">NBRC 110044</strain>
    </source>
</reference>
<dbReference type="PANTHER" id="PTHR33542">
    <property type="entry name" value="SIROHYDROCHLORIN FERROCHELATASE, CHLOROPLASTIC"/>
    <property type="match status" value="1"/>
</dbReference>
<dbReference type="EMBL" id="BSOG01000007">
    <property type="protein sequence ID" value="GLR15120.1"/>
    <property type="molecule type" value="Genomic_DNA"/>
</dbReference>
<evidence type="ECO:0000313" key="3">
    <source>
        <dbReference type="EMBL" id="GLR15120.1"/>
    </source>
</evidence>
<dbReference type="Proteomes" id="UP001156706">
    <property type="component" value="Unassembled WGS sequence"/>
</dbReference>
<keyword evidence="2" id="KW-0456">Lyase</keyword>
<gene>
    <name evidence="3" type="ORF">GCM10007907_39100</name>
</gene>
<dbReference type="CDD" id="cd03416">
    <property type="entry name" value="CbiX_SirB_N"/>
    <property type="match status" value="1"/>
</dbReference>
<dbReference type="PANTHER" id="PTHR33542:SF5">
    <property type="entry name" value="FERROCHELATASE CHE1"/>
    <property type="match status" value="1"/>
</dbReference>
<dbReference type="InterPro" id="IPR050963">
    <property type="entry name" value="Sirohydro_Cobaltochel/CbiX"/>
</dbReference>
<organism evidence="3 4">
    <name type="scientific">Chitinimonas prasina</name>
    <dbReference type="NCBI Taxonomy" id="1434937"/>
    <lineage>
        <taxon>Bacteria</taxon>
        <taxon>Pseudomonadati</taxon>
        <taxon>Pseudomonadota</taxon>
        <taxon>Betaproteobacteria</taxon>
        <taxon>Neisseriales</taxon>
        <taxon>Chitinibacteraceae</taxon>
        <taxon>Chitinimonas</taxon>
    </lineage>
</organism>
<dbReference type="InterPro" id="IPR002762">
    <property type="entry name" value="CbiX-like"/>
</dbReference>
<sequence>MTQHAIILFAHGARDPLWAAPFEKLAALVAARRPDHLVRLAFLELMTPNLADCVASLVAENIASMTIVPAFMARGAHLRRDLPLLVAALREQHPHLQISVTEALGETDAVLGAMADWIAASQDA</sequence>
<evidence type="ECO:0000313" key="4">
    <source>
        <dbReference type="Proteomes" id="UP001156706"/>
    </source>
</evidence>
<keyword evidence="4" id="KW-1185">Reference proteome</keyword>
<dbReference type="Pfam" id="PF01903">
    <property type="entry name" value="CbiX"/>
    <property type="match status" value="1"/>
</dbReference>
<dbReference type="Gene3D" id="3.40.50.1400">
    <property type="match status" value="1"/>
</dbReference>
<proteinExistence type="predicted"/>